<keyword evidence="10" id="KW-1185">Reference proteome</keyword>
<evidence type="ECO:0000313" key="10">
    <source>
        <dbReference type="Proteomes" id="UP001153269"/>
    </source>
</evidence>
<dbReference type="AlphaFoldDB" id="A0A9N7W2P0"/>
<evidence type="ECO:0000256" key="2">
    <source>
        <dbReference type="ARBA" id="ARBA00008022"/>
    </source>
</evidence>
<keyword evidence="3" id="KW-0964">Secreted</keyword>
<proteinExistence type="inferred from homology"/>
<gene>
    <name evidence="9" type="ORF">PLEPLA_LOCUS46831</name>
</gene>
<dbReference type="EMBL" id="CADEAL010004412">
    <property type="protein sequence ID" value="CAB1458995.1"/>
    <property type="molecule type" value="Genomic_DNA"/>
</dbReference>
<dbReference type="Pfam" id="PF06446">
    <property type="entry name" value="Hepcidin"/>
    <property type="match status" value="1"/>
</dbReference>
<dbReference type="GO" id="GO:0042742">
    <property type="term" value="P:defense response to bacterium"/>
    <property type="evidence" value="ECO:0007669"/>
    <property type="project" value="UniProtKB-KW"/>
</dbReference>
<comment type="caution">
    <text evidence="9">The sequence shown here is derived from an EMBL/GenBank/DDBJ whole genome shotgun (WGS) entry which is preliminary data.</text>
</comment>
<comment type="subcellular location">
    <subcellularLocation>
        <location evidence="1">Secreted</location>
    </subcellularLocation>
</comment>
<comment type="similarity">
    <text evidence="2">Belongs to the hepcidin family.</text>
</comment>
<dbReference type="Proteomes" id="UP001153269">
    <property type="component" value="Unassembled WGS sequence"/>
</dbReference>
<evidence type="ECO:0008006" key="11">
    <source>
        <dbReference type="Google" id="ProtNLM"/>
    </source>
</evidence>
<evidence type="ECO:0000256" key="5">
    <source>
        <dbReference type="ARBA" id="ARBA00022702"/>
    </source>
</evidence>
<accession>A0A9N7W2P0</accession>
<evidence type="ECO:0000256" key="3">
    <source>
        <dbReference type="ARBA" id="ARBA00022525"/>
    </source>
</evidence>
<protein>
    <recommendedName>
        <fullName evidence="11">Hepcidin</fullName>
    </recommendedName>
</protein>
<keyword evidence="5" id="KW-0372">Hormone</keyword>
<keyword evidence="6" id="KW-0044">Antibiotic</keyword>
<dbReference type="GO" id="GO:0005179">
    <property type="term" value="F:hormone activity"/>
    <property type="evidence" value="ECO:0007669"/>
    <property type="project" value="UniProtKB-KW"/>
</dbReference>
<name>A0A9N7W2P0_PLEPL</name>
<evidence type="ECO:0000313" key="9">
    <source>
        <dbReference type="EMBL" id="CAB1458995.1"/>
    </source>
</evidence>
<sequence length="90" mass="10061">MKTCGFAVAVVVLLTFICNQEGCSVSVTEDQVLQDSMGNGEPQEVPAESSGRQWMMPFHLRQRRHSGPMPCRCCECCPEPPAFDLYHVKK</sequence>
<evidence type="ECO:0000256" key="7">
    <source>
        <dbReference type="ARBA" id="ARBA00023157"/>
    </source>
</evidence>
<keyword evidence="4" id="KW-0929">Antimicrobial</keyword>
<evidence type="ECO:0000256" key="8">
    <source>
        <dbReference type="SAM" id="SignalP"/>
    </source>
</evidence>
<dbReference type="GO" id="GO:0006879">
    <property type="term" value="P:intracellular iron ion homeostasis"/>
    <property type="evidence" value="ECO:0007669"/>
    <property type="project" value="InterPro"/>
</dbReference>
<keyword evidence="8" id="KW-0732">Signal</keyword>
<dbReference type="GO" id="GO:0005576">
    <property type="term" value="C:extracellular region"/>
    <property type="evidence" value="ECO:0007669"/>
    <property type="project" value="UniProtKB-SubCell"/>
</dbReference>
<evidence type="ECO:0000256" key="4">
    <source>
        <dbReference type="ARBA" id="ARBA00022529"/>
    </source>
</evidence>
<feature type="signal peptide" evidence="8">
    <location>
        <begin position="1"/>
        <end position="22"/>
    </location>
</feature>
<dbReference type="InterPro" id="IPR010500">
    <property type="entry name" value="Hepcidin"/>
</dbReference>
<feature type="chain" id="PRO_5040191348" description="Hepcidin" evidence="8">
    <location>
        <begin position="23"/>
        <end position="90"/>
    </location>
</feature>
<organism evidence="9 10">
    <name type="scientific">Pleuronectes platessa</name>
    <name type="common">European plaice</name>
    <dbReference type="NCBI Taxonomy" id="8262"/>
    <lineage>
        <taxon>Eukaryota</taxon>
        <taxon>Metazoa</taxon>
        <taxon>Chordata</taxon>
        <taxon>Craniata</taxon>
        <taxon>Vertebrata</taxon>
        <taxon>Euteleostomi</taxon>
        <taxon>Actinopterygii</taxon>
        <taxon>Neopterygii</taxon>
        <taxon>Teleostei</taxon>
        <taxon>Neoteleostei</taxon>
        <taxon>Acanthomorphata</taxon>
        <taxon>Carangaria</taxon>
        <taxon>Pleuronectiformes</taxon>
        <taxon>Pleuronectoidei</taxon>
        <taxon>Pleuronectidae</taxon>
        <taxon>Pleuronectes</taxon>
    </lineage>
</organism>
<reference evidence="9" key="1">
    <citation type="submission" date="2020-03" db="EMBL/GenBank/DDBJ databases">
        <authorList>
            <person name="Weist P."/>
        </authorList>
    </citation>
    <scope>NUCLEOTIDE SEQUENCE</scope>
</reference>
<evidence type="ECO:0000256" key="1">
    <source>
        <dbReference type="ARBA" id="ARBA00004613"/>
    </source>
</evidence>
<evidence type="ECO:0000256" key="6">
    <source>
        <dbReference type="ARBA" id="ARBA00023022"/>
    </source>
</evidence>
<keyword evidence="7" id="KW-1015">Disulfide bond</keyword>